<evidence type="ECO:0000256" key="1">
    <source>
        <dbReference type="SAM" id="MobiDB-lite"/>
    </source>
</evidence>
<sequence>MPLDPETLPLRVRTLLERLQALRAQGHGDELAAVMRSMSDLMAMLAIATDGYDPGCRCSHEHVAGSTLDANVLQGSTLDDDSLTSTTSNSPESQEVTSQTSETESDISSLFFTLVLNDDSSVTHLGPSAPAAVSTPSASASAPTESDSPTPATSTSVAPSNSSIHHAPASVPLTNSMPSVLASAGSVPALVSLAAMPAPAPAVTALPQQPAYTGLQPAPADAVALSQQQALGVVTGTASLDVLLVLYRGADNIPPILPTPAQETLDEPCWLVTKGRGYGLYFDWLDASPRVSGVSHALHRRCKNVVAGYSAYYRARDNGQLANLP</sequence>
<accession>A0ABR1ILL1</accession>
<proteinExistence type="predicted"/>
<feature type="compositionally biased region" description="Low complexity" evidence="1">
    <location>
        <begin position="127"/>
        <end position="163"/>
    </location>
</feature>
<keyword evidence="3" id="KW-1185">Reference proteome</keyword>
<feature type="compositionally biased region" description="Polar residues" evidence="1">
    <location>
        <begin position="89"/>
        <end position="103"/>
    </location>
</feature>
<gene>
    <name evidence="2" type="ORF">VKT23_020423</name>
</gene>
<dbReference type="EMBL" id="JBANRG010000133">
    <property type="protein sequence ID" value="KAK7434024.1"/>
    <property type="molecule type" value="Genomic_DNA"/>
</dbReference>
<feature type="region of interest" description="Disordered" evidence="1">
    <location>
        <begin position="127"/>
        <end position="170"/>
    </location>
</feature>
<protein>
    <submittedName>
        <fullName evidence="2">Uncharacterized protein</fullName>
    </submittedName>
</protein>
<reference evidence="2 3" key="1">
    <citation type="submission" date="2024-01" db="EMBL/GenBank/DDBJ databases">
        <title>A draft genome for the cacao thread blight pathogen Marasmiellus scandens.</title>
        <authorList>
            <person name="Baruah I.K."/>
            <person name="Leung J."/>
            <person name="Bukari Y."/>
            <person name="Amoako-Attah I."/>
            <person name="Meinhardt L.W."/>
            <person name="Bailey B.A."/>
            <person name="Cohen S.P."/>
        </authorList>
    </citation>
    <scope>NUCLEOTIDE SEQUENCE [LARGE SCALE GENOMIC DNA]</scope>
    <source>
        <strain evidence="2 3">GH-19</strain>
    </source>
</reference>
<evidence type="ECO:0000313" key="2">
    <source>
        <dbReference type="EMBL" id="KAK7434024.1"/>
    </source>
</evidence>
<name>A0ABR1ILL1_9AGAR</name>
<feature type="region of interest" description="Disordered" evidence="1">
    <location>
        <begin position="76"/>
        <end position="103"/>
    </location>
</feature>
<dbReference type="Proteomes" id="UP001498398">
    <property type="component" value="Unassembled WGS sequence"/>
</dbReference>
<comment type="caution">
    <text evidence="2">The sequence shown here is derived from an EMBL/GenBank/DDBJ whole genome shotgun (WGS) entry which is preliminary data.</text>
</comment>
<evidence type="ECO:0000313" key="3">
    <source>
        <dbReference type="Proteomes" id="UP001498398"/>
    </source>
</evidence>
<organism evidence="2 3">
    <name type="scientific">Marasmiellus scandens</name>
    <dbReference type="NCBI Taxonomy" id="2682957"/>
    <lineage>
        <taxon>Eukaryota</taxon>
        <taxon>Fungi</taxon>
        <taxon>Dikarya</taxon>
        <taxon>Basidiomycota</taxon>
        <taxon>Agaricomycotina</taxon>
        <taxon>Agaricomycetes</taxon>
        <taxon>Agaricomycetidae</taxon>
        <taxon>Agaricales</taxon>
        <taxon>Marasmiineae</taxon>
        <taxon>Omphalotaceae</taxon>
        <taxon>Marasmiellus</taxon>
    </lineage>
</organism>